<reference evidence="2" key="1">
    <citation type="submission" date="2021-04" db="EMBL/GenBank/DDBJ databases">
        <authorList>
            <person name="Tunstrom K."/>
        </authorList>
    </citation>
    <scope>NUCLEOTIDE SEQUENCE</scope>
</reference>
<sequence>MVLTDDIRWQWWRVWRAVCEHNVRCVRTAVQRHAVQRVEVRVHVVEATRRRKQRHGARPPHAPSQQRAHPRPVQRTGQQRRLRAALRPHHLSASTHTPLVTSHTYTHRSLRPANRAAAPSPRLAPTTPPLCINTHTACYISHVHTPLVTSSAPASNAGSAPRSDHTTSLHPHIYRSLCPVHQPAVPAPHRAPTTPPLCIHTYTARYVQRTSQQCQFRAALRLHHLSASTHTPLVTSSAPGSSASSASRSNHTTSLHSHIYRSLRPAHQPAVPAPRRAPTTPPLCIHTYTACYISHVHTPLVTSSVPASSAGSEPRSDHTTSLHPHIHRSLRPAHQPAVPAPRRAPTTPPLCIHTIHRSLRPAHQPAVPAPRRAPTTPPLCINTHTACYISHVHTPLVKSSAPASSAGSVPRSEYTTSLHQHTHRLLHLTRTHTARYVQRTGQQRRLRTALRPHHLSASTHIPLVTSSAPARSASSAPRSNHLCIHTYTAVRAPASSASSAPRPTTPPLCIPTYTARYVQRTSQQCQLRAALRPHHLSASTHTPLVTSSAPASSAGSAPRSDHTTSLHPHIHRSLRPAHQLEVQHALHKK</sequence>
<keyword evidence="3" id="KW-1185">Reference proteome</keyword>
<feature type="compositionally biased region" description="Low complexity" evidence="1">
    <location>
        <begin position="332"/>
        <end position="345"/>
    </location>
</feature>
<accession>A0A8S3XD25</accession>
<evidence type="ECO:0000313" key="2">
    <source>
        <dbReference type="EMBL" id="CAG5013254.1"/>
    </source>
</evidence>
<feature type="region of interest" description="Disordered" evidence="1">
    <location>
        <begin position="46"/>
        <end position="80"/>
    </location>
</feature>
<name>A0A8S3XD25_PARAO</name>
<proteinExistence type="predicted"/>
<feature type="region of interest" description="Disordered" evidence="1">
    <location>
        <begin position="540"/>
        <end position="589"/>
    </location>
</feature>
<feature type="region of interest" description="Disordered" evidence="1">
    <location>
        <begin position="231"/>
        <end position="257"/>
    </location>
</feature>
<dbReference type="EMBL" id="CAJQZP010001045">
    <property type="protein sequence ID" value="CAG5013254.1"/>
    <property type="molecule type" value="Genomic_DNA"/>
</dbReference>
<feature type="compositionally biased region" description="Low complexity" evidence="1">
    <location>
        <begin position="235"/>
        <end position="254"/>
    </location>
</feature>
<comment type="caution">
    <text evidence="2">The sequence shown here is derived from an EMBL/GenBank/DDBJ whole genome shotgun (WGS) entry which is preliminary data.</text>
</comment>
<dbReference type="AlphaFoldDB" id="A0A8S3XD25"/>
<feature type="compositionally biased region" description="Low complexity" evidence="1">
    <location>
        <begin position="547"/>
        <end position="558"/>
    </location>
</feature>
<evidence type="ECO:0000256" key="1">
    <source>
        <dbReference type="SAM" id="MobiDB-lite"/>
    </source>
</evidence>
<dbReference type="Proteomes" id="UP000691718">
    <property type="component" value="Unassembled WGS sequence"/>
</dbReference>
<gene>
    <name evidence="2" type="ORF">PAPOLLO_LOCUS15899</name>
</gene>
<feature type="region of interest" description="Disordered" evidence="1">
    <location>
        <begin position="303"/>
        <end position="345"/>
    </location>
</feature>
<feature type="compositionally biased region" description="Basic residues" evidence="1">
    <location>
        <begin position="68"/>
        <end position="80"/>
    </location>
</feature>
<evidence type="ECO:0000313" key="3">
    <source>
        <dbReference type="Proteomes" id="UP000691718"/>
    </source>
</evidence>
<organism evidence="2 3">
    <name type="scientific">Parnassius apollo</name>
    <name type="common">Apollo butterfly</name>
    <name type="synonym">Papilio apollo</name>
    <dbReference type="NCBI Taxonomy" id="110799"/>
    <lineage>
        <taxon>Eukaryota</taxon>
        <taxon>Metazoa</taxon>
        <taxon>Ecdysozoa</taxon>
        <taxon>Arthropoda</taxon>
        <taxon>Hexapoda</taxon>
        <taxon>Insecta</taxon>
        <taxon>Pterygota</taxon>
        <taxon>Neoptera</taxon>
        <taxon>Endopterygota</taxon>
        <taxon>Lepidoptera</taxon>
        <taxon>Glossata</taxon>
        <taxon>Ditrysia</taxon>
        <taxon>Papilionoidea</taxon>
        <taxon>Papilionidae</taxon>
        <taxon>Parnassiinae</taxon>
        <taxon>Parnassini</taxon>
        <taxon>Parnassius</taxon>
        <taxon>Parnassius</taxon>
    </lineage>
</organism>
<protein>
    <submittedName>
        <fullName evidence="2">(apollo) hypothetical protein</fullName>
    </submittedName>
</protein>
<feature type="compositionally biased region" description="Basic residues" evidence="1">
    <location>
        <begin position="49"/>
        <end position="58"/>
    </location>
</feature>